<dbReference type="Gene3D" id="3.80.10.10">
    <property type="entry name" value="Ribonuclease Inhibitor"/>
    <property type="match status" value="1"/>
</dbReference>
<dbReference type="EMBL" id="BRPK01000007">
    <property type="protein sequence ID" value="GLB39531.1"/>
    <property type="molecule type" value="Genomic_DNA"/>
</dbReference>
<accession>A0A9P3PPR9</accession>
<dbReference type="SUPFAM" id="SSF52047">
    <property type="entry name" value="RNI-like"/>
    <property type="match status" value="1"/>
</dbReference>
<proteinExistence type="predicted"/>
<name>A0A9P3PPR9_LYOSH</name>
<dbReference type="Proteomes" id="UP001063166">
    <property type="component" value="Unassembled WGS sequence"/>
</dbReference>
<dbReference type="InterPro" id="IPR032675">
    <property type="entry name" value="LRR_dom_sf"/>
</dbReference>
<reference evidence="1" key="1">
    <citation type="submission" date="2022-07" db="EMBL/GenBank/DDBJ databases">
        <title>The genome of Lyophyllum shimeji provides insight into the initial evolution of ectomycorrhizal fungal genome.</title>
        <authorList>
            <person name="Kobayashi Y."/>
            <person name="Shibata T."/>
            <person name="Hirakawa H."/>
            <person name="Shigenobu S."/>
            <person name="Nishiyama T."/>
            <person name="Yamada A."/>
            <person name="Hasebe M."/>
            <person name="Kawaguchi M."/>
        </authorList>
    </citation>
    <scope>NUCLEOTIDE SEQUENCE</scope>
    <source>
        <strain evidence="1">AT787</strain>
    </source>
</reference>
<organism evidence="1 2">
    <name type="scientific">Lyophyllum shimeji</name>
    <name type="common">Hon-shimeji</name>
    <name type="synonym">Tricholoma shimeji</name>
    <dbReference type="NCBI Taxonomy" id="47721"/>
    <lineage>
        <taxon>Eukaryota</taxon>
        <taxon>Fungi</taxon>
        <taxon>Dikarya</taxon>
        <taxon>Basidiomycota</taxon>
        <taxon>Agaricomycotina</taxon>
        <taxon>Agaricomycetes</taxon>
        <taxon>Agaricomycetidae</taxon>
        <taxon>Agaricales</taxon>
        <taxon>Tricholomatineae</taxon>
        <taxon>Lyophyllaceae</taxon>
        <taxon>Lyophyllum</taxon>
    </lineage>
</organism>
<evidence type="ECO:0000313" key="2">
    <source>
        <dbReference type="Proteomes" id="UP001063166"/>
    </source>
</evidence>
<protein>
    <submittedName>
        <fullName evidence="1">Uncharacterized protein</fullName>
    </submittedName>
</protein>
<dbReference type="OrthoDB" id="2631350at2759"/>
<sequence>MMTLSAALESLEIKDGDLYQGHIMQPFLFMLGFKAPRLRQLTLHGAGDFFGSSKRFSCLTSLVVSKPVTFRQFWQIGALPQLKYFTVNLTGVSEASFVFPPSLPPPGFPQLQSLTITGRLSIITCIIGPISSNRLHELHIITRTGKDPILNRSAKDSSTGSPLWSPFLAKINQKWGQDIHALSIEQEPSSSISDLPDFSTYHFQLRCLSLRGWTVTDTQLGKLVTKFPDLMELRITGGCPFHKSLTLSGLSTLAKQCPKLALLQTSLDASILDPADDEVLSHGLRKLLLTTWQSVADKAVLARHLDRLFPRVVVEPNPDVADKETWRTVNRFVSMFQDIRRDERIRRGLKSW</sequence>
<comment type="caution">
    <text evidence="1">The sequence shown here is derived from an EMBL/GenBank/DDBJ whole genome shotgun (WGS) entry which is preliminary data.</text>
</comment>
<keyword evidence="2" id="KW-1185">Reference proteome</keyword>
<gene>
    <name evidence="1" type="ORF">LshimejAT787_0700410</name>
</gene>
<dbReference type="AlphaFoldDB" id="A0A9P3PPR9"/>
<evidence type="ECO:0000313" key="1">
    <source>
        <dbReference type="EMBL" id="GLB39531.1"/>
    </source>
</evidence>